<organism evidence="4 5">
    <name type="scientific">Racocetra fulgida</name>
    <dbReference type="NCBI Taxonomy" id="60492"/>
    <lineage>
        <taxon>Eukaryota</taxon>
        <taxon>Fungi</taxon>
        <taxon>Fungi incertae sedis</taxon>
        <taxon>Mucoromycota</taxon>
        <taxon>Glomeromycotina</taxon>
        <taxon>Glomeromycetes</taxon>
        <taxon>Diversisporales</taxon>
        <taxon>Gigasporaceae</taxon>
        <taxon>Racocetra</taxon>
    </lineage>
</organism>
<dbReference type="GO" id="GO:0005388">
    <property type="term" value="F:P-type calcium transporter activity"/>
    <property type="evidence" value="ECO:0007669"/>
    <property type="project" value="TreeGrafter"/>
</dbReference>
<evidence type="ECO:0000313" key="4">
    <source>
        <dbReference type="EMBL" id="CAG8567127.1"/>
    </source>
</evidence>
<evidence type="ECO:0000256" key="2">
    <source>
        <dbReference type="ARBA" id="ARBA00022842"/>
    </source>
</evidence>
<name>A0A9N9FWA6_9GLOM</name>
<protein>
    <submittedName>
        <fullName evidence="4">18107_t:CDS:1</fullName>
    </submittedName>
</protein>
<keyword evidence="2" id="KW-0460">Magnesium</keyword>
<evidence type="ECO:0000313" key="5">
    <source>
        <dbReference type="Proteomes" id="UP000789396"/>
    </source>
</evidence>
<proteinExistence type="predicted"/>
<comment type="caution">
    <text evidence="4">The sequence shown here is derived from an EMBL/GenBank/DDBJ whole genome shotgun (WGS) entry which is preliminary data.</text>
</comment>
<comment type="subcellular location">
    <subcellularLocation>
        <location evidence="1">Endomembrane system</location>
        <topology evidence="1">Multi-pass membrane protein</topology>
    </subcellularLocation>
</comment>
<dbReference type="PANTHER" id="PTHR24093">
    <property type="entry name" value="CATION TRANSPORTING ATPASE"/>
    <property type="match status" value="1"/>
</dbReference>
<dbReference type="EMBL" id="CAJVPZ010005890">
    <property type="protein sequence ID" value="CAG8567127.1"/>
    <property type="molecule type" value="Genomic_DNA"/>
</dbReference>
<dbReference type="OrthoDB" id="3352408at2759"/>
<keyword evidence="3" id="KW-0472">Membrane</keyword>
<keyword evidence="3" id="KW-0812">Transmembrane</keyword>
<dbReference type="SUPFAM" id="SSF81665">
    <property type="entry name" value="Calcium ATPase, transmembrane domain M"/>
    <property type="match status" value="1"/>
</dbReference>
<dbReference type="Proteomes" id="UP000789396">
    <property type="component" value="Unassembled WGS sequence"/>
</dbReference>
<evidence type="ECO:0000256" key="3">
    <source>
        <dbReference type="SAM" id="Phobius"/>
    </source>
</evidence>
<dbReference type="GO" id="GO:0012505">
    <property type="term" value="C:endomembrane system"/>
    <property type="evidence" value="ECO:0007669"/>
    <property type="project" value="UniProtKB-SubCell"/>
</dbReference>
<keyword evidence="5" id="KW-1185">Reference proteome</keyword>
<dbReference type="GO" id="GO:0005886">
    <property type="term" value="C:plasma membrane"/>
    <property type="evidence" value="ECO:0007669"/>
    <property type="project" value="TreeGrafter"/>
</dbReference>
<gene>
    <name evidence="4" type="ORF">RFULGI_LOCUS5305</name>
</gene>
<dbReference type="AlphaFoldDB" id="A0A9N9FWA6"/>
<reference evidence="4" key="1">
    <citation type="submission" date="2021-06" db="EMBL/GenBank/DDBJ databases">
        <authorList>
            <person name="Kallberg Y."/>
            <person name="Tangrot J."/>
            <person name="Rosling A."/>
        </authorList>
    </citation>
    <scope>NUCLEOTIDE SEQUENCE</scope>
    <source>
        <strain evidence="4">IN212</strain>
    </source>
</reference>
<dbReference type="GO" id="GO:0006874">
    <property type="term" value="P:intracellular calcium ion homeostasis"/>
    <property type="evidence" value="ECO:0007669"/>
    <property type="project" value="TreeGrafter"/>
</dbReference>
<dbReference type="InterPro" id="IPR023298">
    <property type="entry name" value="ATPase_P-typ_TM_dom_sf"/>
</dbReference>
<dbReference type="PANTHER" id="PTHR24093:SF369">
    <property type="entry name" value="CALCIUM-TRANSPORTING ATPASE"/>
    <property type="match status" value="1"/>
</dbReference>
<sequence length="191" mass="21763">MGPFAYSPNHLWKVINQRDFGLLKSIGGLIAIIEGLRTDCTNGLNANEESKPLAPKFRDEFPNVSGYENILDEYPDSEINFMDNIPFSDRIRAFGKNVLPEDKTKSFLDFIYENVTIKIQWIKGIAIIIAILIVVLVGSLSDWHQEKQFRRLNAKKEDRKVKIIRDVGDIVQLELADGILISGYNIHCDQI</sequence>
<evidence type="ECO:0000256" key="1">
    <source>
        <dbReference type="ARBA" id="ARBA00004127"/>
    </source>
</evidence>
<keyword evidence="3" id="KW-1133">Transmembrane helix</keyword>
<accession>A0A9N9FWA6</accession>
<feature type="transmembrane region" description="Helical" evidence="3">
    <location>
        <begin position="121"/>
        <end position="141"/>
    </location>
</feature>